<accession>A0A6H5H3L0</accession>
<proteinExistence type="predicted"/>
<sequence length="156" mass="17515">MAISPKRPRPPVSAEVQDLEVLQRRECYAPDLETVQGLGCCIARAIASGQYFLVIPNSAKRASVISSLFHEIVVMTRVFITILIRHRNFLSPIIGIAAIIIDSLCDNRKSIIPVSVPRNSLVDFILDFSRILDPLYSFYKTAETLKALHLRFFPST</sequence>
<evidence type="ECO:0000313" key="1">
    <source>
        <dbReference type="EMBL" id="CAB0008280.1"/>
    </source>
</evidence>
<reference evidence="1 2" key="1">
    <citation type="submission" date="2020-02" db="EMBL/GenBank/DDBJ databases">
        <authorList>
            <person name="Ferguson B K."/>
        </authorList>
    </citation>
    <scope>NUCLEOTIDE SEQUENCE [LARGE SCALE GENOMIC DNA]</scope>
</reference>
<dbReference type="AlphaFoldDB" id="A0A6H5H3L0"/>
<dbReference type="Proteomes" id="UP000479000">
    <property type="component" value="Unassembled WGS sequence"/>
</dbReference>
<dbReference type="EMBL" id="CADCXU010020341">
    <property type="protein sequence ID" value="CAB0008280.1"/>
    <property type="molecule type" value="Genomic_DNA"/>
</dbReference>
<gene>
    <name evidence="1" type="ORF">NTEN_LOCUS13526</name>
</gene>
<evidence type="ECO:0000313" key="2">
    <source>
        <dbReference type="Proteomes" id="UP000479000"/>
    </source>
</evidence>
<feature type="non-terminal residue" evidence="1">
    <location>
        <position position="156"/>
    </location>
</feature>
<protein>
    <submittedName>
        <fullName evidence="1">Uncharacterized protein</fullName>
    </submittedName>
</protein>
<name>A0A6H5H3L0_9HEMI</name>
<keyword evidence="2" id="KW-1185">Reference proteome</keyword>
<organism evidence="1 2">
    <name type="scientific">Nesidiocoris tenuis</name>
    <dbReference type="NCBI Taxonomy" id="355587"/>
    <lineage>
        <taxon>Eukaryota</taxon>
        <taxon>Metazoa</taxon>
        <taxon>Ecdysozoa</taxon>
        <taxon>Arthropoda</taxon>
        <taxon>Hexapoda</taxon>
        <taxon>Insecta</taxon>
        <taxon>Pterygota</taxon>
        <taxon>Neoptera</taxon>
        <taxon>Paraneoptera</taxon>
        <taxon>Hemiptera</taxon>
        <taxon>Heteroptera</taxon>
        <taxon>Panheteroptera</taxon>
        <taxon>Cimicomorpha</taxon>
        <taxon>Miridae</taxon>
        <taxon>Dicyphina</taxon>
        <taxon>Nesidiocoris</taxon>
    </lineage>
</organism>